<organism evidence="2 3">
    <name type="scientific">Agromyces intestinalis</name>
    <dbReference type="NCBI Taxonomy" id="2592652"/>
    <lineage>
        <taxon>Bacteria</taxon>
        <taxon>Bacillati</taxon>
        <taxon>Actinomycetota</taxon>
        <taxon>Actinomycetes</taxon>
        <taxon>Micrococcales</taxon>
        <taxon>Microbacteriaceae</taxon>
        <taxon>Agromyces</taxon>
    </lineage>
</organism>
<proteinExistence type="predicted"/>
<accession>A0A5C1YJA4</accession>
<name>A0A5C1YJA4_9MICO</name>
<dbReference type="EMBL" id="CP043505">
    <property type="protein sequence ID" value="QEO15615.1"/>
    <property type="molecule type" value="Genomic_DNA"/>
</dbReference>
<evidence type="ECO:0000313" key="3">
    <source>
        <dbReference type="Proteomes" id="UP000324678"/>
    </source>
</evidence>
<protein>
    <submittedName>
        <fullName evidence="2">Uncharacterized protein</fullName>
    </submittedName>
</protein>
<evidence type="ECO:0000313" key="2">
    <source>
        <dbReference type="EMBL" id="QEO15615.1"/>
    </source>
</evidence>
<dbReference type="AlphaFoldDB" id="A0A5C1YJA4"/>
<dbReference type="OrthoDB" id="3624790at2"/>
<feature type="region of interest" description="Disordered" evidence="1">
    <location>
        <begin position="126"/>
        <end position="174"/>
    </location>
</feature>
<keyword evidence="3" id="KW-1185">Reference proteome</keyword>
<gene>
    <name evidence="2" type="ORF">FLP10_15145</name>
</gene>
<sequence>MNYAIKGANVCRLHGGSAPQVRAAAQIRLLMASDNLMASLLKIADDESIPVQVRLAAIRDGLDRANIVGTQQVAIELGVKPDWEQRLLEAGVVRRVEIDWDDVGEEVIDAEVVESPEEHTAQLKASAYAAETGPRSAVRPLKPRRAPKQPEADAEPDFYDPSPLASRTRRGPKP</sequence>
<dbReference type="Proteomes" id="UP000324678">
    <property type="component" value="Chromosome"/>
</dbReference>
<reference evidence="2 3" key="1">
    <citation type="submission" date="2019-09" db="EMBL/GenBank/DDBJ databases">
        <title>Genome sequencing of strain KACC 19306.</title>
        <authorList>
            <person name="Heo J."/>
            <person name="Kim S.-J."/>
            <person name="Kim J.-S."/>
            <person name="Hong S.-B."/>
            <person name="Kwon S.-W."/>
        </authorList>
    </citation>
    <scope>NUCLEOTIDE SEQUENCE [LARGE SCALE GENOMIC DNA]</scope>
    <source>
        <strain evidence="2 3">KACC 19306</strain>
    </source>
</reference>
<dbReference type="KEGG" id="ail:FLP10_15145"/>
<evidence type="ECO:0000256" key="1">
    <source>
        <dbReference type="SAM" id="MobiDB-lite"/>
    </source>
</evidence>